<dbReference type="CDD" id="cd00586">
    <property type="entry name" value="4HBT"/>
    <property type="match status" value="1"/>
</dbReference>
<dbReference type="GO" id="GO:0047617">
    <property type="term" value="F:fatty acyl-CoA hydrolase activity"/>
    <property type="evidence" value="ECO:0007669"/>
    <property type="project" value="TreeGrafter"/>
</dbReference>
<dbReference type="InterPro" id="IPR050563">
    <property type="entry name" value="4-hydroxybenzoyl-CoA_TE"/>
</dbReference>
<keyword evidence="2" id="KW-1185">Reference proteome</keyword>
<dbReference type="STRING" id="1206085.SAMN05443575_3125"/>
<dbReference type="Gene3D" id="3.10.129.10">
    <property type="entry name" value="Hotdog Thioesterase"/>
    <property type="match status" value="1"/>
</dbReference>
<protein>
    <submittedName>
        <fullName evidence="1">Acyl-CoA thioester hydrolase</fullName>
    </submittedName>
</protein>
<name>A0A1M5PLN5_9ACTN</name>
<dbReference type="Pfam" id="PF13279">
    <property type="entry name" value="4HBT_2"/>
    <property type="match status" value="1"/>
</dbReference>
<evidence type="ECO:0000313" key="1">
    <source>
        <dbReference type="EMBL" id="SHH02616.1"/>
    </source>
</evidence>
<dbReference type="AlphaFoldDB" id="A0A1M5PLN5"/>
<organism evidence="1 2">
    <name type="scientific">Jatrophihabitans endophyticus</name>
    <dbReference type="NCBI Taxonomy" id="1206085"/>
    <lineage>
        <taxon>Bacteria</taxon>
        <taxon>Bacillati</taxon>
        <taxon>Actinomycetota</taxon>
        <taxon>Actinomycetes</taxon>
        <taxon>Jatrophihabitantales</taxon>
        <taxon>Jatrophihabitantaceae</taxon>
        <taxon>Jatrophihabitans</taxon>
    </lineage>
</organism>
<sequence length="132" mass="15327">MARFVHEVSMRWSDMDAYRHINNTAYLAYLEDARVAMFFHRHESFSSGTVIARHEIEYRRPIVYHPEPLRLELWVDTIRAASFVVHYDVLDGGVAAARASTTCVTVDFDGDHPRRLTDEERDILRGFADDGR</sequence>
<dbReference type="OrthoDB" id="9799036at2"/>
<dbReference type="SUPFAM" id="SSF54637">
    <property type="entry name" value="Thioesterase/thiol ester dehydrase-isomerase"/>
    <property type="match status" value="1"/>
</dbReference>
<dbReference type="Proteomes" id="UP000186132">
    <property type="component" value="Unassembled WGS sequence"/>
</dbReference>
<proteinExistence type="predicted"/>
<accession>A0A1M5PLN5</accession>
<gene>
    <name evidence="1" type="ORF">SAMN05443575_3125</name>
</gene>
<dbReference type="RefSeq" id="WP_073391341.1">
    <property type="nucleotide sequence ID" value="NZ_FQVU01000004.1"/>
</dbReference>
<reference evidence="1 2" key="1">
    <citation type="submission" date="2016-11" db="EMBL/GenBank/DDBJ databases">
        <authorList>
            <person name="Jaros S."/>
            <person name="Januszkiewicz K."/>
            <person name="Wedrychowicz H."/>
        </authorList>
    </citation>
    <scope>NUCLEOTIDE SEQUENCE [LARGE SCALE GENOMIC DNA]</scope>
    <source>
        <strain evidence="1 2">DSM 45627</strain>
    </source>
</reference>
<dbReference type="PANTHER" id="PTHR31793">
    <property type="entry name" value="4-HYDROXYBENZOYL-COA THIOESTERASE FAMILY MEMBER"/>
    <property type="match status" value="1"/>
</dbReference>
<evidence type="ECO:0000313" key="2">
    <source>
        <dbReference type="Proteomes" id="UP000186132"/>
    </source>
</evidence>
<dbReference type="EMBL" id="FQVU01000004">
    <property type="protein sequence ID" value="SHH02616.1"/>
    <property type="molecule type" value="Genomic_DNA"/>
</dbReference>
<dbReference type="PANTHER" id="PTHR31793:SF24">
    <property type="entry name" value="LONG-CHAIN ACYL-COA THIOESTERASE FADM"/>
    <property type="match status" value="1"/>
</dbReference>
<keyword evidence="1" id="KW-0378">Hydrolase</keyword>
<dbReference type="InterPro" id="IPR029069">
    <property type="entry name" value="HotDog_dom_sf"/>
</dbReference>